<dbReference type="PANTHER" id="PTHR31118:SF12">
    <property type="entry name" value="CYCLASE-LIKE PROTEIN 2"/>
    <property type="match status" value="1"/>
</dbReference>
<dbReference type="EMBL" id="BARU01000429">
    <property type="protein sequence ID" value="GAH20559.1"/>
    <property type="molecule type" value="Genomic_DNA"/>
</dbReference>
<proteinExistence type="predicted"/>
<gene>
    <name evidence="1" type="ORF">S03H2_01460</name>
</gene>
<reference evidence="1" key="1">
    <citation type="journal article" date="2014" name="Front. Microbiol.">
        <title>High frequency of phylogenetically diverse reductive dehalogenase-homologous genes in deep subseafloor sedimentary metagenomes.</title>
        <authorList>
            <person name="Kawai M."/>
            <person name="Futagami T."/>
            <person name="Toyoda A."/>
            <person name="Takaki Y."/>
            <person name="Nishi S."/>
            <person name="Hori S."/>
            <person name="Arai W."/>
            <person name="Tsubouchi T."/>
            <person name="Morono Y."/>
            <person name="Uchiyama I."/>
            <person name="Ito T."/>
            <person name="Fujiyama A."/>
            <person name="Inagaki F."/>
            <person name="Takami H."/>
        </authorList>
    </citation>
    <scope>NUCLEOTIDE SEQUENCE</scope>
    <source>
        <strain evidence="1">Expedition CK06-06</strain>
    </source>
</reference>
<dbReference type="AlphaFoldDB" id="X1ETS3"/>
<dbReference type="Pfam" id="PF04199">
    <property type="entry name" value="Cyclase"/>
    <property type="match status" value="1"/>
</dbReference>
<dbReference type="InterPro" id="IPR037175">
    <property type="entry name" value="KFase_sf"/>
</dbReference>
<dbReference type="GO" id="GO:0004061">
    <property type="term" value="F:arylformamidase activity"/>
    <property type="evidence" value="ECO:0007669"/>
    <property type="project" value="InterPro"/>
</dbReference>
<dbReference type="SUPFAM" id="SSF102198">
    <property type="entry name" value="Putative cyclase"/>
    <property type="match status" value="1"/>
</dbReference>
<dbReference type="GO" id="GO:0019441">
    <property type="term" value="P:L-tryptophan catabolic process to kynurenine"/>
    <property type="evidence" value="ECO:0007669"/>
    <property type="project" value="InterPro"/>
</dbReference>
<sequence length="132" mass="15034">MPITQLIGKAQIIEVPYPQTVTDNFLSSRLKNIKIAIFKFGGDRLDREHPYFSIKGVRYLIQKGIRVVGTDNFNIDSKTTEWQIHHMMLGQEMMIVETLFLEKVLPGVYEFICLPLLIKGGEASPARALLID</sequence>
<organism evidence="1">
    <name type="scientific">marine sediment metagenome</name>
    <dbReference type="NCBI Taxonomy" id="412755"/>
    <lineage>
        <taxon>unclassified sequences</taxon>
        <taxon>metagenomes</taxon>
        <taxon>ecological metagenomes</taxon>
    </lineage>
</organism>
<dbReference type="Gene3D" id="3.50.30.50">
    <property type="entry name" value="Putative cyclase"/>
    <property type="match status" value="1"/>
</dbReference>
<comment type="caution">
    <text evidence="1">The sequence shown here is derived from an EMBL/GenBank/DDBJ whole genome shotgun (WGS) entry which is preliminary data.</text>
</comment>
<name>X1ETS3_9ZZZZ</name>
<dbReference type="InterPro" id="IPR007325">
    <property type="entry name" value="KFase/CYL"/>
</dbReference>
<evidence type="ECO:0000313" key="1">
    <source>
        <dbReference type="EMBL" id="GAH20559.1"/>
    </source>
</evidence>
<accession>X1ETS3</accession>
<protein>
    <recommendedName>
        <fullName evidence="2">Cyclase family protein</fullName>
    </recommendedName>
</protein>
<dbReference type="PANTHER" id="PTHR31118">
    <property type="entry name" value="CYCLASE-LIKE PROTEIN 2"/>
    <property type="match status" value="1"/>
</dbReference>
<evidence type="ECO:0008006" key="2">
    <source>
        <dbReference type="Google" id="ProtNLM"/>
    </source>
</evidence>